<dbReference type="GO" id="GO:0005634">
    <property type="term" value="C:nucleus"/>
    <property type="evidence" value="ECO:0007669"/>
    <property type="project" value="UniProtKB-SubCell"/>
</dbReference>
<evidence type="ECO:0000256" key="1">
    <source>
        <dbReference type="ARBA" id="ARBA00004123"/>
    </source>
</evidence>
<feature type="region of interest" description="Disordered" evidence="9">
    <location>
        <begin position="486"/>
        <end position="551"/>
    </location>
</feature>
<dbReference type="SUPFAM" id="SSF56019">
    <property type="entry name" value="The spindle assembly checkpoint protein mad2"/>
    <property type="match status" value="1"/>
</dbReference>
<dbReference type="PANTHER" id="PTHR48225">
    <property type="entry name" value="HORMA DOMAIN-CONTAINING PROTEIN 1"/>
    <property type="match status" value="1"/>
</dbReference>
<feature type="domain" description="HORMA" evidence="10">
    <location>
        <begin position="26"/>
        <end position="244"/>
    </location>
</feature>
<proteinExistence type="predicted"/>
<evidence type="ECO:0000256" key="2">
    <source>
        <dbReference type="ARBA" id="ARBA00004286"/>
    </source>
</evidence>
<dbReference type="Pfam" id="PF02301">
    <property type="entry name" value="HORMA"/>
    <property type="match status" value="1"/>
</dbReference>
<evidence type="ECO:0000256" key="4">
    <source>
        <dbReference type="ARBA" id="ARBA00022723"/>
    </source>
</evidence>
<dbReference type="PROSITE" id="PS50815">
    <property type="entry name" value="HORMA"/>
    <property type="match status" value="1"/>
</dbReference>
<protein>
    <submittedName>
        <fullName evidence="11">HORMA domain-containing protein 2</fullName>
    </submittedName>
</protein>
<organism evidence="11 12">
    <name type="scientific">Paragonimus heterotremus</name>
    <dbReference type="NCBI Taxonomy" id="100268"/>
    <lineage>
        <taxon>Eukaryota</taxon>
        <taxon>Metazoa</taxon>
        <taxon>Spiralia</taxon>
        <taxon>Lophotrochozoa</taxon>
        <taxon>Platyhelminthes</taxon>
        <taxon>Trematoda</taxon>
        <taxon>Digenea</taxon>
        <taxon>Plagiorchiida</taxon>
        <taxon>Troglotremata</taxon>
        <taxon>Troglotrematidae</taxon>
        <taxon>Paragonimus</taxon>
    </lineage>
</organism>
<keyword evidence="6" id="KW-0862">Zinc</keyword>
<evidence type="ECO:0000256" key="9">
    <source>
        <dbReference type="SAM" id="MobiDB-lite"/>
    </source>
</evidence>
<dbReference type="GO" id="GO:0005694">
    <property type="term" value="C:chromosome"/>
    <property type="evidence" value="ECO:0007669"/>
    <property type="project" value="UniProtKB-SubCell"/>
</dbReference>
<evidence type="ECO:0000256" key="8">
    <source>
        <dbReference type="ARBA" id="ARBA00023254"/>
    </source>
</evidence>
<feature type="compositionally biased region" description="Polar residues" evidence="9">
    <location>
        <begin position="263"/>
        <end position="278"/>
    </location>
</feature>
<dbReference type="AlphaFoldDB" id="A0A8J4WFS4"/>
<dbReference type="Proteomes" id="UP000748531">
    <property type="component" value="Unassembled WGS sequence"/>
</dbReference>
<dbReference type="EMBL" id="LUCH01005118">
    <property type="protein sequence ID" value="KAF5398334.1"/>
    <property type="molecule type" value="Genomic_DNA"/>
</dbReference>
<dbReference type="GO" id="GO:0008270">
    <property type="term" value="F:zinc ion binding"/>
    <property type="evidence" value="ECO:0007669"/>
    <property type="project" value="UniProtKB-KW"/>
</dbReference>
<dbReference type="OrthoDB" id="1928087at2759"/>
<dbReference type="PANTHER" id="PTHR48225:SF7">
    <property type="entry name" value="MEIOSIS-SPECIFIC PROTEIN HOP1"/>
    <property type="match status" value="1"/>
</dbReference>
<accession>A0A8J4WFS4</accession>
<keyword evidence="12" id="KW-1185">Reference proteome</keyword>
<evidence type="ECO:0000256" key="3">
    <source>
        <dbReference type="ARBA" id="ARBA00022454"/>
    </source>
</evidence>
<keyword evidence="5" id="KW-0863">Zinc-finger</keyword>
<evidence type="ECO:0000256" key="7">
    <source>
        <dbReference type="ARBA" id="ARBA00023242"/>
    </source>
</evidence>
<dbReference type="SUPFAM" id="SSF57903">
    <property type="entry name" value="FYVE/PHD zinc finger"/>
    <property type="match status" value="1"/>
</dbReference>
<dbReference type="InterPro" id="IPR003511">
    <property type="entry name" value="HORMA_dom"/>
</dbReference>
<dbReference type="InterPro" id="IPR013083">
    <property type="entry name" value="Znf_RING/FYVE/PHD"/>
</dbReference>
<keyword evidence="3" id="KW-0158">Chromosome</keyword>
<evidence type="ECO:0000256" key="6">
    <source>
        <dbReference type="ARBA" id="ARBA00022833"/>
    </source>
</evidence>
<name>A0A8J4WFS4_9TREM</name>
<dbReference type="Gene3D" id="3.30.900.10">
    <property type="entry name" value="HORMA domain"/>
    <property type="match status" value="1"/>
</dbReference>
<comment type="caution">
    <text evidence="11">The sequence shown here is derived from an EMBL/GenBank/DDBJ whole genome shotgun (WGS) entry which is preliminary data.</text>
</comment>
<feature type="region of interest" description="Disordered" evidence="9">
    <location>
        <begin position="263"/>
        <end position="292"/>
    </location>
</feature>
<dbReference type="InterPro" id="IPR036570">
    <property type="entry name" value="HORMA_dom_sf"/>
</dbReference>
<dbReference type="InterPro" id="IPR051294">
    <property type="entry name" value="HORMA_MeioticProgression"/>
</dbReference>
<evidence type="ECO:0000259" key="10">
    <source>
        <dbReference type="PROSITE" id="PS50815"/>
    </source>
</evidence>
<feature type="compositionally biased region" description="Polar residues" evidence="9">
    <location>
        <begin position="486"/>
        <end position="495"/>
    </location>
</feature>
<keyword evidence="4" id="KW-0479">Metal-binding</keyword>
<dbReference type="SMART" id="SM00249">
    <property type="entry name" value="PHD"/>
    <property type="match status" value="1"/>
</dbReference>
<keyword evidence="7" id="KW-0539">Nucleus</keyword>
<dbReference type="InterPro" id="IPR011011">
    <property type="entry name" value="Znf_FYVE_PHD"/>
</dbReference>
<dbReference type="InterPro" id="IPR001965">
    <property type="entry name" value="Znf_PHD"/>
</dbReference>
<evidence type="ECO:0000313" key="11">
    <source>
        <dbReference type="EMBL" id="KAF5398334.1"/>
    </source>
</evidence>
<gene>
    <name evidence="11" type="ORF">PHET_08645</name>
</gene>
<comment type="subcellular location">
    <subcellularLocation>
        <location evidence="2">Chromosome</location>
    </subcellularLocation>
    <subcellularLocation>
        <location evidence="1">Nucleus</location>
    </subcellularLocation>
</comment>
<evidence type="ECO:0000256" key="5">
    <source>
        <dbReference type="ARBA" id="ARBA00022771"/>
    </source>
</evidence>
<reference evidence="11" key="1">
    <citation type="submission" date="2019-05" db="EMBL/GenBank/DDBJ databases">
        <title>Annotation for the trematode Paragonimus heterotremus.</title>
        <authorList>
            <person name="Choi Y.-J."/>
        </authorList>
    </citation>
    <scope>NUCLEOTIDE SEQUENCE</scope>
    <source>
        <strain evidence="11">LC</strain>
    </source>
</reference>
<dbReference type="Pfam" id="PF20826">
    <property type="entry name" value="PHD_5"/>
    <property type="match status" value="1"/>
</dbReference>
<dbReference type="GO" id="GO:0051321">
    <property type="term" value="P:meiotic cell cycle"/>
    <property type="evidence" value="ECO:0007669"/>
    <property type="project" value="UniProtKB-KW"/>
</dbReference>
<dbReference type="Gene3D" id="3.30.40.10">
    <property type="entry name" value="Zinc/RING finger domain, C3HC4 (zinc finger)"/>
    <property type="match status" value="1"/>
</dbReference>
<evidence type="ECO:0000313" key="12">
    <source>
        <dbReference type="Proteomes" id="UP000748531"/>
    </source>
</evidence>
<sequence>MAVAIASSSQIGSWSKLFPTDLATEVHSLVFVKKFFAVAVSYVLYTRHLFPDSAFFDKHLEGVKLKILKEDNKFPGSSKVVYWLRGCFDAIDRQYLKAATISLFSKNVENELINNDDPYAGCKIVESYSFKMDYTNAVMYLNISSNKNGSNSQSCKLVGTSNEETKAATINLLKTIHTAGQKLLKLPVNLYMTMRLHYCDVAPEDYVPLGFKKADDITFEFDGTPVNVRIGTVTTAHHSIKMHIQTNRAFLTHSKASNQTLNDVSEVSQHSMDLSSQDLQDEQPTAKGDNDLGEVELTASLQKQTLQSEEEEESYDVRCPCRVNKDDGVMILCDGCGMWQHAVCFRILEEADVPTSHICEHCSESKPDLLEKGGITDSSLQGIAEDARRSICLLRRAVLLCTGLDSLSPATIAKSLDIEYTVARGLFNRLIKEGVLKETGPKRGEKLIEKDYLESTVLARVFQFSPKRSKRLPNLETMDEFVSQKSAEPASSLSVRRTPRRTWAEASVSNTLKNDWDNSVEDSQESLLSPAPAKKKRRTGIANTPVAVARR</sequence>
<keyword evidence="8" id="KW-0469">Meiosis</keyword>